<keyword evidence="8" id="KW-0119">Carbohydrate metabolism</keyword>
<evidence type="ECO:0000256" key="10">
    <source>
        <dbReference type="ARBA" id="ARBA00023326"/>
    </source>
</evidence>
<evidence type="ECO:0000256" key="9">
    <source>
        <dbReference type="ARBA" id="ARBA00023295"/>
    </source>
</evidence>
<protein>
    <recommendedName>
        <fullName evidence="3">non-reducing end alpha-L-arabinofuranosidase</fullName>
        <ecNumber evidence="3">3.2.1.55</ecNumber>
    </recommendedName>
</protein>
<organism evidence="11 12">
    <name type="scientific">Streptomyces ortus</name>
    <dbReference type="NCBI Taxonomy" id="2867268"/>
    <lineage>
        <taxon>Bacteria</taxon>
        <taxon>Bacillati</taxon>
        <taxon>Actinomycetota</taxon>
        <taxon>Actinomycetes</taxon>
        <taxon>Kitasatosporales</taxon>
        <taxon>Streptomycetaceae</taxon>
        <taxon>Streptomyces</taxon>
    </lineage>
</organism>
<reference evidence="11" key="1">
    <citation type="journal article" date="2022" name="bioRxiv">
        <title>Discovery and biosynthetic assessment of Streptomyces ortus sp nov. isolated from a deep-sea sponge.</title>
        <authorList>
            <person name="Williams S.E."/>
        </authorList>
    </citation>
    <scope>NUCLEOTIDE SEQUENCE</scope>
    <source>
        <strain evidence="11">A15ISP2-DRY2</strain>
    </source>
</reference>
<keyword evidence="5" id="KW-0858">Xylan degradation</keyword>
<evidence type="ECO:0000256" key="1">
    <source>
        <dbReference type="ARBA" id="ARBA00001462"/>
    </source>
</evidence>
<evidence type="ECO:0000256" key="7">
    <source>
        <dbReference type="ARBA" id="ARBA00022801"/>
    </source>
</evidence>
<dbReference type="EC" id="3.2.1.55" evidence="3"/>
<evidence type="ECO:0000313" key="12">
    <source>
        <dbReference type="Proteomes" id="UP001165590"/>
    </source>
</evidence>
<evidence type="ECO:0000256" key="3">
    <source>
        <dbReference type="ARBA" id="ARBA00012670"/>
    </source>
</evidence>
<dbReference type="EMBL" id="JAIFZO010000002">
    <property type="protein sequence ID" value="MCX4238867.1"/>
    <property type="molecule type" value="Genomic_DNA"/>
</dbReference>
<evidence type="ECO:0000256" key="8">
    <source>
        <dbReference type="ARBA" id="ARBA00023277"/>
    </source>
</evidence>
<keyword evidence="4" id="KW-0964">Secreted</keyword>
<keyword evidence="6" id="KW-0732">Signal</keyword>
<dbReference type="InterPro" id="IPR005193">
    <property type="entry name" value="GH62_arabinosidase"/>
</dbReference>
<evidence type="ECO:0000256" key="2">
    <source>
        <dbReference type="ARBA" id="ARBA00004613"/>
    </source>
</evidence>
<dbReference type="Gene3D" id="2.115.10.20">
    <property type="entry name" value="Glycosyl hydrolase domain, family 43"/>
    <property type="match status" value="1"/>
</dbReference>
<comment type="subcellular location">
    <subcellularLocation>
        <location evidence="2">Secreted</location>
    </subcellularLocation>
</comment>
<keyword evidence="12" id="KW-1185">Reference proteome</keyword>
<keyword evidence="9" id="KW-0326">Glycosidase</keyword>
<gene>
    <name evidence="11" type="ORF">K3769_40070</name>
</gene>
<proteinExistence type="predicted"/>
<evidence type="ECO:0000256" key="4">
    <source>
        <dbReference type="ARBA" id="ARBA00022525"/>
    </source>
</evidence>
<evidence type="ECO:0000256" key="5">
    <source>
        <dbReference type="ARBA" id="ARBA00022651"/>
    </source>
</evidence>
<dbReference type="Proteomes" id="UP001165590">
    <property type="component" value="Unassembled WGS sequence"/>
</dbReference>
<dbReference type="RefSeq" id="WP_267031124.1">
    <property type="nucleotide sequence ID" value="NZ_JAIFZO010000002.1"/>
</dbReference>
<keyword evidence="7 11" id="KW-0378">Hydrolase</keyword>
<keyword evidence="10" id="KW-0624">Polysaccharide degradation</keyword>
<dbReference type="PANTHER" id="PTHR40631:SF1">
    <property type="entry name" value="ALPHA-L-ARABINOFURANOSIDASE AXHA-2-RELATED"/>
    <property type="match status" value="1"/>
</dbReference>
<sequence>MREAVKDLVTVIHNGKHLVYASDVAGSSHGSTTYCPLANRPDMASVRQTEMSQAAVARTPLYFAPKNV</sequence>
<dbReference type="GO" id="GO:0016787">
    <property type="term" value="F:hydrolase activity"/>
    <property type="evidence" value="ECO:0007669"/>
    <property type="project" value="UniProtKB-KW"/>
</dbReference>
<dbReference type="PANTHER" id="PTHR40631">
    <property type="entry name" value="ALPHA-L-ARABINOFURANOSIDASE AXHA-2-RELATED"/>
    <property type="match status" value="1"/>
</dbReference>
<evidence type="ECO:0000256" key="6">
    <source>
        <dbReference type="ARBA" id="ARBA00022729"/>
    </source>
</evidence>
<comment type="caution">
    <text evidence="11">The sequence shown here is derived from an EMBL/GenBank/DDBJ whole genome shotgun (WGS) entry which is preliminary data.</text>
</comment>
<evidence type="ECO:0000313" key="11">
    <source>
        <dbReference type="EMBL" id="MCX4238867.1"/>
    </source>
</evidence>
<dbReference type="Pfam" id="PF03664">
    <property type="entry name" value="Glyco_hydro_62"/>
    <property type="match status" value="1"/>
</dbReference>
<accession>A0ABT3VFZ1</accession>
<comment type="catalytic activity">
    <reaction evidence="1">
        <text>Hydrolysis of terminal non-reducing alpha-L-arabinofuranoside residues in alpha-L-arabinosides.</text>
        <dbReference type="EC" id="3.2.1.55"/>
    </reaction>
</comment>
<name>A0ABT3VFZ1_9ACTN</name>
<dbReference type="InterPro" id="IPR023296">
    <property type="entry name" value="Glyco_hydro_beta-prop_sf"/>
</dbReference>